<organism evidence="2 3">
    <name type="scientific">Seminavis robusta</name>
    <dbReference type="NCBI Taxonomy" id="568900"/>
    <lineage>
        <taxon>Eukaryota</taxon>
        <taxon>Sar</taxon>
        <taxon>Stramenopiles</taxon>
        <taxon>Ochrophyta</taxon>
        <taxon>Bacillariophyta</taxon>
        <taxon>Bacillariophyceae</taxon>
        <taxon>Bacillariophycidae</taxon>
        <taxon>Naviculales</taxon>
        <taxon>Naviculaceae</taxon>
        <taxon>Seminavis</taxon>
    </lineage>
</organism>
<proteinExistence type="predicted"/>
<protein>
    <submittedName>
        <fullName evidence="2">Uncharacterized protein</fullName>
    </submittedName>
</protein>
<comment type="caution">
    <text evidence="2">The sequence shown here is derived from an EMBL/GenBank/DDBJ whole genome shotgun (WGS) entry which is preliminary data.</text>
</comment>
<gene>
    <name evidence="2" type="ORF">SEMRO_72_G039730.1</name>
</gene>
<evidence type="ECO:0000313" key="2">
    <source>
        <dbReference type="EMBL" id="CAB9499930.1"/>
    </source>
</evidence>
<feature type="region of interest" description="Disordered" evidence="1">
    <location>
        <begin position="80"/>
        <end position="101"/>
    </location>
</feature>
<name>A0A9N8H5D7_9STRA</name>
<sequence length="101" mass="11426">MGNNVSIKKVNTNTDSEEFVDIDQLMRDMEEREGMLFESPLHQSYSIVVDGKSVDGSAPAELIKTLSSKEKMLLQVYQDQARTMENKQPPQWSTSQNARCA</sequence>
<evidence type="ECO:0000313" key="3">
    <source>
        <dbReference type="Proteomes" id="UP001153069"/>
    </source>
</evidence>
<reference evidence="2" key="1">
    <citation type="submission" date="2020-06" db="EMBL/GenBank/DDBJ databases">
        <authorList>
            <consortium name="Plant Systems Biology data submission"/>
        </authorList>
    </citation>
    <scope>NUCLEOTIDE SEQUENCE</scope>
    <source>
        <strain evidence="2">D6</strain>
    </source>
</reference>
<dbReference type="EMBL" id="CAICTM010000071">
    <property type="protein sequence ID" value="CAB9499930.1"/>
    <property type="molecule type" value="Genomic_DNA"/>
</dbReference>
<keyword evidence="3" id="KW-1185">Reference proteome</keyword>
<dbReference type="Proteomes" id="UP001153069">
    <property type="component" value="Unassembled WGS sequence"/>
</dbReference>
<accession>A0A9N8H5D7</accession>
<evidence type="ECO:0000256" key="1">
    <source>
        <dbReference type="SAM" id="MobiDB-lite"/>
    </source>
</evidence>
<dbReference type="AlphaFoldDB" id="A0A9N8H5D7"/>